<sequence>MYSLPRPHLRKEIWVINLSVRVKCHVAVSGRSDDISKIYDMQAATVENDQSVLKAKNNMDSGNSGSIQSSSGGDEEYDSSSRATTTTDSISPFATHPPPPHHHHHHNSTTLFDPLPNYFDPTPLPNFDPIWSKTSLLTTTTTSPNCTYNSLSLPSSGTALSSSPTVHYDPPKTDPVQPQPQQLARNPKKRSRASRRAPTTVLTTDTNNFRAMVQEFTGIPAPPFTSSSSPFLRNRLDLFGTPAAASTRSYPLSDGLLQPPPYLLRPFAQKFQTPPPFLSPNGNDVVPGNSTGSNSNSNSNSNANAAVNYQMQNQILTFQSLLQSPSVLRSSGQDLLGMPSGNINDDVNPTVWGGGGGGVLGLNGGDQGNNHIMRPVNGSYGVDYSHSGGGKGNYEKGSETVGGGAGAGRAGGMVESWICSSDH</sequence>
<gene>
    <name evidence="1" type="ORF">Vadar_010131</name>
</gene>
<name>A0ACB7YD65_9ERIC</name>
<comment type="caution">
    <text evidence="1">The sequence shown here is derived from an EMBL/GenBank/DDBJ whole genome shotgun (WGS) entry which is preliminary data.</text>
</comment>
<protein>
    <submittedName>
        <fullName evidence="1">Uncharacterized protein</fullName>
    </submittedName>
</protein>
<evidence type="ECO:0000313" key="2">
    <source>
        <dbReference type="Proteomes" id="UP000828048"/>
    </source>
</evidence>
<dbReference type="EMBL" id="CM037158">
    <property type="protein sequence ID" value="KAH7851341.1"/>
    <property type="molecule type" value="Genomic_DNA"/>
</dbReference>
<dbReference type="Proteomes" id="UP000828048">
    <property type="component" value="Chromosome 8"/>
</dbReference>
<reference evidence="1 2" key="1">
    <citation type="journal article" date="2021" name="Hortic Res">
        <title>High-quality reference genome and annotation aids understanding of berry development for evergreen blueberry (Vaccinium darrowii).</title>
        <authorList>
            <person name="Yu J."/>
            <person name="Hulse-Kemp A.M."/>
            <person name="Babiker E."/>
            <person name="Staton M."/>
        </authorList>
    </citation>
    <scope>NUCLEOTIDE SEQUENCE [LARGE SCALE GENOMIC DNA]</scope>
    <source>
        <strain evidence="2">cv. NJ 8807/NJ 8810</strain>
        <tissue evidence="1">Young leaf</tissue>
    </source>
</reference>
<keyword evidence="2" id="KW-1185">Reference proteome</keyword>
<organism evidence="1 2">
    <name type="scientific">Vaccinium darrowii</name>
    <dbReference type="NCBI Taxonomy" id="229202"/>
    <lineage>
        <taxon>Eukaryota</taxon>
        <taxon>Viridiplantae</taxon>
        <taxon>Streptophyta</taxon>
        <taxon>Embryophyta</taxon>
        <taxon>Tracheophyta</taxon>
        <taxon>Spermatophyta</taxon>
        <taxon>Magnoliopsida</taxon>
        <taxon>eudicotyledons</taxon>
        <taxon>Gunneridae</taxon>
        <taxon>Pentapetalae</taxon>
        <taxon>asterids</taxon>
        <taxon>Ericales</taxon>
        <taxon>Ericaceae</taxon>
        <taxon>Vaccinioideae</taxon>
        <taxon>Vaccinieae</taxon>
        <taxon>Vaccinium</taxon>
    </lineage>
</organism>
<evidence type="ECO:0000313" key="1">
    <source>
        <dbReference type="EMBL" id="KAH7851341.1"/>
    </source>
</evidence>
<proteinExistence type="predicted"/>
<accession>A0ACB7YD65</accession>